<protein>
    <submittedName>
        <fullName evidence="2">Uncharacterized protein</fullName>
    </submittedName>
</protein>
<reference evidence="2 3" key="1">
    <citation type="submission" date="2016-01" db="EMBL/GenBank/DDBJ databases">
        <authorList>
            <person name="Manzoor S."/>
        </authorList>
    </citation>
    <scope>NUCLEOTIDE SEQUENCE [LARGE SCALE GENOMIC DNA]</scope>
    <source>
        <strain evidence="2">Methanoculleus sp MAB1</strain>
    </source>
</reference>
<dbReference type="KEGG" id="mema:MMAB1_3457"/>
<gene>
    <name evidence="2" type="ORF">MMAB1_3457</name>
</gene>
<dbReference type="EMBL" id="LT158599">
    <property type="protein sequence ID" value="CVK34670.1"/>
    <property type="molecule type" value="Genomic_DNA"/>
</dbReference>
<dbReference type="AlphaFoldDB" id="A0A120N6W2"/>
<evidence type="ECO:0000313" key="3">
    <source>
        <dbReference type="Proteomes" id="UP000069850"/>
    </source>
</evidence>
<dbReference type="Proteomes" id="UP000069850">
    <property type="component" value="Chromosome 1"/>
</dbReference>
<evidence type="ECO:0000256" key="1">
    <source>
        <dbReference type="SAM" id="MobiDB-lite"/>
    </source>
</evidence>
<organism evidence="2 3">
    <name type="scientific">Methanoculleus bourgensis</name>
    <dbReference type="NCBI Taxonomy" id="83986"/>
    <lineage>
        <taxon>Archaea</taxon>
        <taxon>Methanobacteriati</taxon>
        <taxon>Methanobacteriota</taxon>
        <taxon>Stenosarchaea group</taxon>
        <taxon>Methanomicrobia</taxon>
        <taxon>Methanomicrobiales</taxon>
        <taxon>Methanomicrobiaceae</taxon>
        <taxon>Methanoculleus</taxon>
    </lineage>
</organism>
<proteinExistence type="predicted"/>
<feature type="region of interest" description="Disordered" evidence="1">
    <location>
        <begin position="105"/>
        <end position="186"/>
    </location>
</feature>
<accession>A0A120N6W2</accession>
<name>A0A120N6W2_9EURY</name>
<feature type="compositionally biased region" description="Basic residues" evidence="1">
    <location>
        <begin position="167"/>
        <end position="186"/>
    </location>
</feature>
<feature type="region of interest" description="Disordered" evidence="1">
    <location>
        <begin position="1"/>
        <end position="20"/>
    </location>
</feature>
<evidence type="ECO:0000313" key="2">
    <source>
        <dbReference type="EMBL" id="CVK34670.1"/>
    </source>
</evidence>
<sequence length="186" mass="19826">MHKFHVTRDSGTPLNPCGRGSDTFFNRGQVERVRYGGEPLNTVRIVGLAVVLLLAAGSCGTAAAQQMDIDEVGNVTAGEMVIISGTTNIAPGNHLTVTVTPVGFAPTNKSEPGGAGGTSGRSLSRMGTPPRIPGRLRRIPLGLSRASTPWPWSGSRAMPPRAPPSRSAKRHPPPRQRRHHRSPQHR</sequence>